<reference evidence="8" key="1">
    <citation type="journal article" date="2021" name="PeerJ">
        <title>Extensive microbial diversity within the chicken gut microbiome revealed by metagenomics and culture.</title>
        <authorList>
            <person name="Gilroy R."/>
            <person name="Ravi A."/>
            <person name="Getino M."/>
            <person name="Pursley I."/>
            <person name="Horton D.L."/>
            <person name="Alikhan N.F."/>
            <person name="Baker D."/>
            <person name="Gharbi K."/>
            <person name="Hall N."/>
            <person name="Watson M."/>
            <person name="Adriaenssens E.M."/>
            <person name="Foster-Nyarko E."/>
            <person name="Jarju S."/>
            <person name="Secka A."/>
            <person name="Antonio M."/>
            <person name="Oren A."/>
            <person name="Chaudhuri R.R."/>
            <person name="La Ragione R."/>
            <person name="Hildebrand F."/>
            <person name="Pallen M.J."/>
        </authorList>
    </citation>
    <scope>NUCLEOTIDE SEQUENCE</scope>
    <source>
        <strain evidence="8">ChiBcec21-2208</strain>
    </source>
</reference>
<dbReference type="InterPro" id="IPR005249">
    <property type="entry name" value="YqeK"/>
</dbReference>
<dbReference type="Pfam" id="PF01966">
    <property type="entry name" value="HD"/>
    <property type="match status" value="1"/>
</dbReference>
<evidence type="ECO:0000256" key="1">
    <source>
        <dbReference type="ARBA" id="ARBA00012506"/>
    </source>
</evidence>
<evidence type="ECO:0000256" key="6">
    <source>
        <dbReference type="ARBA" id="ARBA00049417"/>
    </source>
</evidence>
<organism evidence="8 9">
    <name type="scientific">Subdoligranulum variabile</name>
    <dbReference type="NCBI Taxonomy" id="214851"/>
    <lineage>
        <taxon>Bacteria</taxon>
        <taxon>Bacillati</taxon>
        <taxon>Bacillota</taxon>
        <taxon>Clostridia</taxon>
        <taxon>Eubacteriales</taxon>
        <taxon>Oscillospiraceae</taxon>
        <taxon>Subdoligranulum</taxon>
    </lineage>
</organism>
<dbReference type="PANTHER" id="PTHR35795:SF1">
    <property type="entry name" value="BIS(5'-NUCLEOSYL)-TETRAPHOSPHATASE, SYMMETRICAL"/>
    <property type="match status" value="1"/>
</dbReference>
<keyword evidence="2" id="KW-0479">Metal-binding</keyword>
<dbReference type="GO" id="GO:0046872">
    <property type="term" value="F:metal ion binding"/>
    <property type="evidence" value="ECO:0007669"/>
    <property type="project" value="UniProtKB-KW"/>
</dbReference>
<evidence type="ECO:0000256" key="4">
    <source>
        <dbReference type="ARBA" id="ARBA00022801"/>
    </source>
</evidence>
<evidence type="ECO:0000313" key="9">
    <source>
        <dbReference type="Proteomes" id="UP000782880"/>
    </source>
</evidence>
<dbReference type="EMBL" id="DYVE01000327">
    <property type="protein sequence ID" value="HJG29513.1"/>
    <property type="molecule type" value="Genomic_DNA"/>
</dbReference>
<dbReference type="InterPro" id="IPR051094">
    <property type="entry name" value="Diverse_Catalytic_Enzymes"/>
</dbReference>
<accession>A0A921IPF4</accession>
<dbReference type="EC" id="3.6.1.41" evidence="1"/>
<dbReference type="NCBIfam" id="TIGR00488">
    <property type="entry name" value="bis(5'-nucleosyl)-tetraphosphatase (symmetrical) YqeK"/>
    <property type="match status" value="1"/>
</dbReference>
<sequence>MTCEEAKAIVKPRLGHKRWTHTKNVKKMAVQLARRWGADPEKAALAALLHDSAKELPRDALLQIFADNAIIAENAPARPAAIWHGIAAAILAETQWGVTDPEILSAIRCHTTGKPGMSLLDKILYLADMTSDERDWPGVEDLRKLEMEDLDLALCQALKQSIDFVEEKGGELDPESVAAYEYQKAQLAR</sequence>
<reference evidence="8" key="2">
    <citation type="submission" date="2021-09" db="EMBL/GenBank/DDBJ databases">
        <authorList>
            <person name="Gilroy R."/>
        </authorList>
    </citation>
    <scope>NUCLEOTIDE SEQUENCE</scope>
    <source>
        <strain evidence="8">ChiBcec21-2208</strain>
    </source>
</reference>
<keyword evidence="4 8" id="KW-0378">Hydrolase</keyword>
<dbReference type="Proteomes" id="UP000782880">
    <property type="component" value="Unassembled WGS sequence"/>
</dbReference>
<keyword evidence="5" id="KW-0408">Iron</keyword>
<keyword evidence="3" id="KW-0547">Nucleotide-binding</keyword>
<dbReference type="GO" id="GO:0008803">
    <property type="term" value="F:bis(5'-nucleosyl)-tetraphosphatase (symmetrical) activity"/>
    <property type="evidence" value="ECO:0007669"/>
    <property type="project" value="UniProtKB-EC"/>
</dbReference>
<protein>
    <recommendedName>
        <fullName evidence="1">bis(5'-nucleosyl)-tetraphosphatase (symmetrical)</fullName>
        <ecNumber evidence="1">3.6.1.41</ecNumber>
    </recommendedName>
</protein>
<comment type="caution">
    <text evidence="8">The sequence shown here is derived from an EMBL/GenBank/DDBJ whole genome shotgun (WGS) entry which is preliminary data.</text>
</comment>
<dbReference type="SMART" id="SM00471">
    <property type="entry name" value="HDc"/>
    <property type="match status" value="1"/>
</dbReference>
<dbReference type="AlphaFoldDB" id="A0A921IPF4"/>
<dbReference type="GO" id="GO:0000166">
    <property type="term" value="F:nucleotide binding"/>
    <property type="evidence" value="ECO:0007669"/>
    <property type="project" value="UniProtKB-KW"/>
</dbReference>
<feature type="domain" description="HD/PDEase" evidence="7">
    <location>
        <begin position="14"/>
        <end position="138"/>
    </location>
</feature>
<dbReference type="SUPFAM" id="SSF109604">
    <property type="entry name" value="HD-domain/PDEase-like"/>
    <property type="match status" value="1"/>
</dbReference>
<dbReference type="CDD" id="cd00077">
    <property type="entry name" value="HDc"/>
    <property type="match status" value="1"/>
</dbReference>
<dbReference type="InterPro" id="IPR006674">
    <property type="entry name" value="HD_domain"/>
</dbReference>
<name>A0A921IPF4_9FIRM</name>
<evidence type="ECO:0000259" key="7">
    <source>
        <dbReference type="SMART" id="SM00471"/>
    </source>
</evidence>
<dbReference type="PANTHER" id="PTHR35795">
    <property type="entry name" value="SLR1885 PROTEIN"/>
    <property type="match status" value="1"/>
</dbReference>
<evidence type="ECO:0000256" key="2">
    <source>
        <dbReference type="ARBA" id="ARBA00022723"/>
    </source>
</evidence>
<dbReference type="InterPro" id="IPR003607">
    <property type="entry name" value="HD/PDEase_dom"/>
</dbReference>
<gene>
    <name evidence="8" type="primary">yqeK</name>
    <name evidence="8" type="ORF">K8V20_12815</name>
</gene>
<comment type="catalytic activity">
    <reaction evidence="6">
        <text>P(1),P(4)-bis(5'-adenosyl) tetraphosphate + H2O = 2 ADP + 2 H(+)</text>
        <dbReference type="Rhea" id="RHEA:24252"/>
        <dbReference type="ChEBI" id="CHEBI:15377"/>
        <dbReference type="ChEBI" id="CHEBI:15378"/>
        <dbReference type="ChEBI" id="CHEBI:58141"/>
        <dbReference type="ChEBI" id="CHEBI:456216"/>
        <dbReference type="EC" id="3.6.1.41"/>
    </reaction>
</comment>
<evidence type="ECO:0000256" key="5">
    <source>
        <dbReference type="ARBA" id="ARBA00023004"/>
    </source>
</evidence>
<proteinExistence type="predicted"/>
<evidence type="ECO:0000256" key="3">
    <source>
        <dbReference type="ARBA" id="ARBA00022741"/>
    </source>
</evidence>
<dbReference type="Gene3D" id="1.10.3210.10">
    <property type="entry name" value="Hypothetical protein af1432"/>
    <property type="match status" value="1"/>
</dbReference>
<evidence type="ECO:0000313" key="8">
    <source>
        <dbReference type="EMBL" id="HJG29513.1"/>
    </source>
</evidence>